<dbReference type="EMBL" id="DSBY01000043">
    <property type="protein sequence ID" value="HDS62691.1"/>
    <property type="molecule type" value="Genomic_DNA"/>
</dbReference>
<name>A0A831LEC3_9EURY</name>
<sequence length="91" mass="10390">MVMMGYPKKHFAAAGLMGWLFMIIFFLIFIRSIDLTVFLLLVSLGLFVLIEVLDTSFAKPSHIMYLKYWVAVGLVFFVTVIVDKVVRVVQA</sequence>
<dbReference type="InterPro" id="IPR058357">
    <property type="entry name" value="DUF8044"/>
</dbReference>
<gene>
    <name evidence="2" type="ORF">ENN52_00880</name>
</gene>
<feature type="transmembrane region" description="Helical" evidence="1">
    <location>
        <begin position="12"/>
        <end position="30"/>
    </location>
</feature>
<organism evidence="2">
    <name type="scientific">Methanofollis liminatans</name>
    <dbReference type="NCBI Taxonomy" id="2201"/>
    <lineage>
        <taxon>Archaea</taxon>
        <taxon>Methanobacteriati</taxon>
        <taxon>Methanobacteriota</taxon>
        <taxon>Stenosarchaea group</taxon>
        <taxon>Methanomicrobia</taxon>
        <taxon>Methanomicrobiales</taxon>
        <taxon>Methanomicrobiaceae</taxon>
        <taxon>Methanofollis</taxon>
    </lineage>
</organism>
<dbReference type="Proteomes" id="UP000885648">
    <property type="component" value="Unassembled WGS sequence"/>
</dbReference>
<reference evidence="2" key="1">
    <citation type="journal article" date="2020" name="mSystems">
        <title>Genome- and Community-Level Interaction Insights into Carbon Utilization and Element Cycling Functions of Hydrothermarchaeota in Hydrothermal Sediment.</title>
        <authorList>
            <person name="Zhou Z."/>
            <person name="Liu Y."/>
            <person name="Xu W."/>
            <person name="Pan J."/>
            <person name="Luo Z.H."/>
            <person name="Li M."/>
        </authorList>
    </citation>
    <scope>NUCLEOTIDE SEQUENCE</scope>
    <source>
        <strain evidence="2">SpSt-1183</strain>
    </source>
</reference>
<feature type="transmembrane region" description="Helical" evidence="1">
    <location>
        <begin position="36"/>
        <end position="53"/>
    </location>
</feature>
<keyword evidence="1" id="KW-0812">Transmembrane</keyword>
<comment type="caution">
    <text evidence="2">The sequence shown here is derived from an EMBL/GenBank/DDBJ whole genome shotgun (WGS) entry which is preliminary data.</text>
</comment>
<dbReference type="AlphaFoldDB" id="A0A831LEC3"/>
<evidence type="ECO:0000256" key="1">
    <source>
        <dbReference type="SAM" id="Phobius"/>
    </source>
</evidence>
<evidence type="ECO:0000313" key="2">
    <source>
        <dbReference type="EMBL" id="HDS62691.1"/>
    </source>
</evidence>
<feature type="transmembrane region" description="Helical" evidence="1">
    <location>
        <begin position="65"/>
        <end position="82"/>
    </location>
</feature>
<keyword evidence="1" id="KW-1133">Transmembrane helix</keyword>
<accession>A0A831LEC3</accession>
<protein>
    <submittedName>
        <fullName evidence="2">Uncharacterized protein</fullName>
    </submittedName>
</protein>
<keyword evidence="1" id="KW-0472">Membrane</keyword>
<proteinExistence type="predicted"/>
<dbReference type="Pfam" id="PF26161">
    <property type="entry name" value="DUF8044"/>
    <property type="match status" value="1"/>
</dbReference>